<accession>A0A1Y2IEI0</accession>
<evidence type="ECO:0000313" key="1">
    <source>
        <dbReference type="EMBL" id="OSC98770.1"/>
    </source>
</evidence>
<gene>
    <name evidence="1" type="ORF">PYCCODRAFT_912594</name>
</gene>
<keyword evidence="2" id="KW-1185">Reference proteome</keyword>
<organism evidence="1 2">
    <name type="scientific">Trametes coccinea (strain BRFM310)</name>
    <name type="common">Pycnoporus coccineus</name>
    <dbReference type="NCBI Taxonomy" id="1353009"/>
    <lineage>
        <taxon>Eukaryota</taxon>
        <taxon>Fungi</taxon>
        <taxon>Dikarya</taxon>
        <taxon>Basidiomycota</taxon>
        <taxon>Agaricomycotina</taxon>
        <taxon>Agaricomycetes</taxon>
        <taxon>Polyporales</taxon>
        <taxon>Polyporaceae</taxon>
        <taxon>Trametes</taxon>
    </lineage>
</organism>
<dbReference type="EMBL" id="KZ084134">
    <property type="protein sequence ID" value="OSC98770.1"/>
    <property type="molecule type" value="Genomic_DNA"/>
</dbReference>
<dbReference type="Proteomes" id="UP000193067">
    <property type="component" value="Unassembled WGS sequence"/>
</dbReference>
<name>A0A1Y2IEI0_TRAC3</name>
<sequence length="75" mass="8282">MRYSLSMRLRSLRSVIPAPAVTLCRTTTEDLCSILLGSFKRPFGHTGLSRPSPAWQHQGRCRRCSLANVPTLAGP</sequence>
<protein>
    <submittedName>
        <fullName evidence="1">Uncharacterized protein</fullName>
    </submittedName>
</protein>
<proteinExistence type="predicted"/>
<evidence type="ECO:0000313" key="2">
    <source>
        <dbReference type="Proteomes" id="UP000193067"/>
    </source>
</evidence>
<dbReference type="AlphaFoldDB" id="A0A1Y2IEI0"/>
<reference evidence="1 2" key="1">
    <citation type="journal article" date="2015" name="Biotechnol. Biofuels">
        <title>Enhanced degradation of softwood versus hardwood by the white-rot fungus Pycnoporus coccineus.</title>
        <authorList>
            <person name="Couturier M."/>
            <person name="Navarro D."/>
            <person name="Chevret D."/>
            <person name="Henrissat B."/>
            <person name="Piumi F."/>
            <person name="Ruiz-Duenas F.J."/>
            <person name="Martinez A.T."/>
            <person name="Grigoriev I.V."/>
            <person name="Riley R."/>
            <person name="Lipzen A."/>
            <person name="Berrin J.G."/>
            <person name="Master E.R."/>
            <person name="Rosso M.N."/>
        </authorList>
    </citation>
    <scope>NUCLEOTIDE SEQUENCE [LARGE SCALE GENOMIC DNA]</scope>
    <source>
        <strain evidence="1 2">BRFM310</strain>
    </source>
</reference>